<dbReference type="Pfam" id="PF07980">
    <property type="entry name" value="SusD_RagB"/>
    <property type="match status" value="1"/>
</dbReference>
<keyword evidence="4" id="KW-0472">Membrane</keyword>
<evidence type="ECO:0000256" key="3">
    <source>
        <dbReference type="ARBA" id="ARBA00022729"/>
    </source>
</evidence>
<evidence type="ECO:0000256" key="1">
    <source>
        <dbReference type="ARBA" id="ARBA00004442"/>
    </source>
</evidence>
<dbReference type="InterPro" id="IPR011990">
    <property type="entry name" value="TPR-like_helical_dom_sf"/>
</dbReference>
<feature type="domain" description="SusD-like N-terminal" evidence="7">
    <location>
        <begin position="99"/>
        <end position="234"/>
    </location>
</feature>
<protein>
    <submittedName>
        <fullName evidence="8">Starch-binding associating with outer membrane</fullName>
    </submittedName>
</protein>
<dbReference type="GO" id="GO:0009279">
    <property type="term" value="C:cell outer membrane"/>
    <property type="evidence" value="ECO:0007669"/>
    <property type="project" value="UniProtKB-SubCell"/>
</dbReference>
<evidence type="ECO:0000256" key="4">
    <source>
        <dbReference type="ARBA" id="ARBA00023136"/>
    </source>
</evidence>
<dbReference type="EMBL" id="FNGS01000002">
    <property type="protein sequence ID" value="SDL40353.1"/>
    <property type="molecule type" value="Genomic_DNA"/>
</dbReference>
<evidence type="ECO:0000256" key="2">
    <source>
        <dbReference type="ARBA" id="ARBA00006275"/>
    </source>
</evidence>
<comment type="similarity">
    <text evidence="2">Belongs to the SusD family.</text>
</comment>
<dbReference type="InterPro" id="IPR012944">
    <property type="entry name" value="SusD_RagB_dom"/>
</dbReference>
<keyword evidence="9" id="KW-1185">Reference proteome</keyword>
<dbReference type="STRING" id="563176.SAMN04488090_0737"/>
<keyword evidence="5" id="KW-0998">Cell outer membrane</keyword>
<dbReference type="Pfam" id="PF14322">
    <property type="entry name" value="SusD-like_3"/>
    <property type="match status" value="1"/>
</dbReference>
<evidence type="ECO:0000313" key="9">
    <source>
        <dbReference type="Proteomes" id="UP000198901"/>
    </source>
</evidence>
<sequence>MKAIRYIQLTSVLAVSLAISSCQNSFLDQPALGALNDSQLQSNAGVQTLLVGAYAVLDGVGAGAANPWDAAPGNWIYGSVAGGDAHKGSDGSDQAGINSIMQYSHDASNGFFNSKWKAVYEGVNRSNTTLFYLKKAKDITDADAKTIEAEARFLRGHYYFELKKMFKMVPWIDETTTDYAKPNVDDFKKQNTEDIWPKIEADLKFAADNLPATQSQVGRVNKWAALAYLAKAYLYQNKYQDAKTAFDQVISSGVTSNGLKYGLTDKYEDNFDAAAKNNKESVFAIQMAANDGTNAIDNANSGQMLNFPYQSPFRCCGFYQPTQDLVNSYRTDADGLPYVDTYNQTAVKNDMGLASSTAEKPTTFDPDQTALDPRLDWTVGRRGIPYLDWGNHPGQTWIRSQPYAGPYSPKKNVYWQYNQDKYADNHSWAPGTAINVLIIRFADVLLMAAEAEAQLGNLAKAQEYVNLVRARAANKTGWVYKYQDETKPMAGFSTTPAANYKISVYPDGKFAALGKAGALKAIYFERKLELAMEGHRFFDLSRWGIAEATLNAYIAYESKITTDLTGGHFTAGKNEYFPIPQRQIDLTTMGTTKTLTQNPSY</sequence>
<feature type="domain" description="RagB/SusD" evidence="6">
    <location>
        <begin position="279"/>
        <end position="601"/>
    </location>
</feature>
<dbReference type="PROSITE" id="PS51257">
    <property type="entry name" value="PROKAR_LIPOPROTEIN"/>
    <property type="match status" value="1"/>
</dbReference>
<evidence type="ECO:0000259" key="6">
    <source>
        <dbReference type="Pfam" id="PF07980"/>
    </source>
</evidence>
<name>A0A1G9JTY9_9BACT</name>
<accession>A0A1G9JTY9</accession>
<evidence type="ECO:0000313" key="8">
    <source>
        <dbReference type="EMBL" id="SDL40353.1"/>
    </source>
</evidence>
<comment type="subcellular location">
    <subcellularLocation>
        <location evidence="1">Cell outer membrane</location>
    </subcellularLocation>
</comment>
<proteinExistence type="inferred from homology"/>
<dbReference type="RefSeq" id="WP_093197964.1">
    <property type="nucleotide sequence ID" value="NZ_FNGS01000002.1"/>
</dbReference>
<dbReference type="InterPro" id="IPR033985">
    <property type="entry name" value="SusD-like_N"/>
</dbReference>
<gene>
    <name evidence="8" type="ORF">SAMN04488090_0737</name>
</gene>
<reference evidence="8 9" key="1">
    <citation type="submission" date="2016-10" db="EMBL/GenBank/DDBJ databases">
        <authorList>
            <person name="de Groot N.N."/>
        </authorList>
    </citation>
    <scope>NUCLEOTIDE SEQUENCE [LARGE SCALE GENOMIC DNA]</scope>
    <source>
        <strain evidence="8 9">DSM 21668</strain>
    </source>
</reference>
<dbReference type="OrthoDB" id="9792139at2"/>
<evidence type="ECO:0000259" key="7">
    <source>
        <dbReference type="Pfam" id="PF14322"/>
    </source>
</evidence>
<evidence type="ECO:0000256" key="5">
    <source>
        <dbReference type="ARBA" id="ARBA00023237"/>
    </source>
</evidence>
<dbReference type="Proteomes" id="UP000198901">
    <property type="component" value="Unassembled WGS sequence"/>
</dbReference>
<keyword evidence="3" id="KW-0732">Signal</keyword>
<organism evidence="8 9">
    <name type="scientific">Siphonobacter aquaeclarae</name>
    <dbReference type="NCBI Taxonomy" id="563176"/>
    <lineage>
        <taxon>Bacteria</taxon>
        <taxon>Pseudomonadati</taxon>
        <taxon>Bacteroidota</taxon>
        <taxon>Cytophagia</taxon>
        <taxon>Cytophagales</taxon>
        <taxon>Cytophagaceae</taxon>
        <taxon>Siphonobacter</taxon>
    </lineage>
</organism>
<dbReference type="AlphaFoldDB" id="A0A1G9JTY9"/>
<dbReference type="Gene3D" id="1.25.40.390">
    <property type="match status" value="1"/>
</dbReference>
<dbReference type="SUPFAM" id="SSF48452">
    <property type="entry name" value="TPR-like"/>
    <property type="match status" value="1"/>
</dbReference>